<dbReference type="FunFam" id="1.20.1250.20:FF:000068">
    <property type="entry name" value="MFS general substrate transporter"/>
    <property type="match status" value="1"/>
</dbReference>
<keyword evidence="2" id="KW-0813">Transport</keyword>
<dbReference type="Gene3D" id="3.40.50.1000">
    <property type="entry name" value="HAD superfamily/HAD-like"/>
    <property type="match status" value="1"/>
</dbReference>
<name>A0A9P8EMC7_AURME</name>
<feature type="transmembrane region" description="Helical" evidence="7">
    <location>
        <begin position="542"/>
        <end position="567"/>
    </location>
</feature>
<dbReference type="InterPro" id="IPR011701">
    <property type="entry name" value="MFS"/>
</dbReference>
<feature type="transmembrane region" description="Helical" evidence="7">
    <location>
        <begin position="702"/>
        <end position="723"/>
    </location>
</feature>
<proteinExistence type="predicted"/>
<reference evidence="9" key="2">
    <citation type="submission" date="2021-08" db="EMBL/GenBank/DDBJ databases">
        <authorList>
            <person name="Gostincar C."/>
            <person name="Sun X."/>
            <person name="Song Z."/>
            <person name="Gunde-Cimerman N."/>
        </authorList>
    </citation>
    <scope>NUCLEOTIDE SEQUENCE</scope>
    <source>
        <strain evidence="9">EXF-9911</strain>
    </source>
</reference>
<evidence type="ECO:0000313" key="9">
    <source>
        <dbReference type="EMBL" id="KAG9693671.1"/>
    </source>
</evidence>
<evidence type="ECO:0000313" key="10">
    <source>
        <dbReference type="Proteomes" id="UP000779574"/>
    </source>
</evidence>
<protein>
    <submittedName>
        <fullName evidence="9">MFS general substrate transporter</fullName>
    </submittedName>
</protein>
<feature type="transmembrane region" description="Helical" evidence="7">
    <location>
        <begin position="379"/>
        <end position="399"/>
    </location>
</feature>
<evidence type="ECO:0000256" key="5">
    <source>
        <dbReference type="ARBA" id="ARBA00023136"/>
    </source>
</evidence>
<feature type="transmembrane region" description="Helical" evidence="7">
    <location>
        <begin position="579"/>
        <end position="598"/>
    </location>
</feature>
<keyword evidence="5 7" id="KW-0472">Membrane</keyword>
<dbReference type="InterPro" id="IPR023198">
    <property type="entry name" value="PGP-like_dom2"/>
</dbReference>
<feature type="non-terminal residue" evidence="9">
    <location>
        <position position="759"/>
    </location>
</feature>
<dbReference type="Proteomes" id="UP000779574">
    <property type="component" value="Unassembled WGS sequence"/>
</dbReference>
<gene>
    <name evidence="9" type="ORF">KCU76_g5803</name>
</gene>
<organism evidence="9 10">
    <name type="scientific">Aureobasidium melanogenum</name>
    <name type="common">Aureobasidium pullulans var. melanogenum</name>
    <dbReference type="NCBI Taxonomy" id="46634"/>
    <lineage>
        <taxon>Eukaryota</taxon>
        <taxon>Fungi</taxon>
        <taxon>Dikarya</taxon>
        <taxon>Ascomycota</taxon>
        <taxon>Pezizomycotina</taxon>
        <taxon>Dothideomycetes</taxon>
        <taxon>Dothideomycetidae</taxon>
        <taxon>Dothideales</taxon>
        <taxon>Saccotheciaceae</taxon>
        <taxon>Aureobasidium</taxon>
    </lineage>
</organism>
<feature type="transmembrane region" description="Helical" evidence="7">
    <location>
        <begin position="637"/>
        <end position="657"/>
    </location>
</feature>
<comment type="subcellular location">
    <subcellularLocation>
        <location evidence="1">Membrane</location>
        <topology evidence="1">Multi-pass membrane protein</topology>
    </subcellularLocation>
</comment>
<keyword evidence="4 7" id="KW-1133">Transmembrane helix</keyword>
<feature type="transmembrane region" description="Helical" evidence="7">
    <location>
        <begin position="405"/>
        <end position="427"/>
    </location>
</feature>
<dbReference type="GO" id="GO:0022857">
    <property type="term" value="F:transmembrane transporter activity"/>
    <property type="evidence" value="ECO:0007669"/>
    <property type="project" value="InterPro"/>
</dbReference>
<dbReference type="PROSITE" id="PS50850">
    <property type="entry name" value="MFS"/>
    <property type="match status" value="1"/>
</dbReference>
<dbReference type="SUPFAM" id="SSF103473">
    <property type="entry name" value="MFS general substrate transporter"/>
    <property type="match status" value="1"/>
</dbReference>
<accession>A0A9P8EMC7</accession>
<dbReference type="InterPro" id="IPR023214">
    <property type="entry name" value="HAD_sf"/>
</dbReference>
<feature type="region of interest" description="Disordered" evidence="6">
    <location>
        <begin position="732"/>
        <end position="751"/>
    </location>
</feature>
<dbReference type="EMBL" id="JAHFXF010000186">
    <property type="protein sequence ID" value="KAG9693671.1"/>
    <property type="molecule type" value="Genomic_DNA"/>
</dbReference>
<evidence type="ECO:0000256" key="3">
    <source>
        <dbReference type="ARBA" id="ARBA00022692"/>
    </source>
</evidence>
<dbReference type="CDD" id="cd17327">
    <property type="entry name" value="MFS_FEN2_like"/>
    <property type="match status" value="1"/>
</dbReference>
<dbReference type="CDD" id="cd02603">
    <property type="entry name" value="HAD_sEH-N_like"/>
    <property type="match status" value="1"/>
</dbReference>
<evidence type="ECO:0000256" key="4">
    <source>
        <dbReference type="ARBA" id="ARBA00022989"/>
    </source>
</evidence>
<dbReference type="InterPro" id="IPR036412">
    <property type="entry name" value="HAD-like_sf"/>
</dbReference>
<dbReference type="OrthoDB" id="1694274at2759"/>
<dbReference type="Gene3D" id="1.20.1250.20">
    <property type="entry name" value="MFS general substrate transporter like domains"/>
    <property type="match status" value="2"/>
</dbReference>
<dbReference type="FunFam" id="1.20.1250.20:FF:000034">
    <property type="entry name" value="MFS general substrate transporter"/>
    <property type="match status" value="1"/>
</dbReference>
<feature type="transmembrane region" description="Helical" evidence="7">
    <location>
        <begin position="607"/>
        <end position="625"/>
    </location>
</feature>
<feature type="transmembrane region" description="Helical" evidence="7">
    <location>
        <begin position="472"/>
        <end position="494"/>
    </location>
</feature>
<feature type="transmembrane region" description="Helical" evidence="7">
    <location>
        <begin position="669"/>
        <end position="690"/>
    </location>
</feature>
<evidence type="ECO:0000256" key="1">
    <source>
        <dbReference type="ARBA" id="ARBA00004141"/>
    </source>
</evidence>
<dbReference type="Gene3D" id="1.10.150.240">
    <property type="entry name" value="Putative phosphatase, domain 2"/>
    <property type="match status" value="1"/>
</dbReference>
<feature type="transmembrane region" description="Helical" evidence="7">
    <location>
        <begin position="439"/>
        <end position="460"/>
    </location>
</feature>
<dbReference type="PANTHER" id="PTHR43791:SF22">
    <property type="entry name" value="TRANSPORTER, PUTATIVE (AFU_ORTHOLOGUE AFUA_6G11320)-RELATED"/>
    <property type="match status" value="1"/>
</dbReference>
<dbReference type="SFLD" id="SFLDG01129">
    <property type="entry name" value="C1.5:_HAD__Beta-PGM__Phosphata"/>
    <property type="match status" value="1"/>
</dbReference>
<keyword evidence="3 7" id="KW-0812">Transmembrane</keyword>
<dbReference type="SUPFAM" id="SSF56784">
    <property type="entry name" value="HAD-like"/>
    <property type="match status" value="1"/>
</dbReference>
<sequence>MSSPSPKVLLFDIGGVCVVSPFAAILAYEKQNSIPIGWINTAISASGKTGSWAKLERGQIPLDSSFFNGFTSDLRDEKLWRSFYIKHLEKIRKESKAQAAEEAAYQVPAPPNIDGEKLYWQMMTISRKPDPHMWPALQKLRKHAKQKGYIVAALSNTSIFPDGHEFNSSTSPDGIFHTQLRGLFDLFVSSAHVGMRKPDEEIYHYTVDALDKLARERGDKDGVTAGDIVFFDDIGTNLRTARKVGMRTVKVELGRADKAVEELERLTGLQLRVTMADIEKHANESPKSASSISSADFTHINEKSLLRKLDWRLLPGVSLLYLVSFLDRSNVANARLDGLTTDLHMTGNEYLTGLTLFFIGYISLEVVWNLILKKIGPRIWLPAVTIVWDIVTTLQGILVNKVGFFVIRTFLGVAEGALFPGVVFYLSMWYKREERTYRVALFFSAASLAGAFGGILAYGIGFMKGIAGLNGWAWIFIIEGIATVLIGVAAYWFIVDWPQKSTFLAPDEKAFVTARLKADSDASNSEQFEWSEVWKAFKDPKVWLYCAHFHTLSLPLYTLSLFLPSIIKSLGYTASSAQLLTIPPYALATTLTVIYAITAEKFRRRNVFIMISSITGIIGYIILLANKHPTRHPAASYVGTFFAAAGIYPSTALALSLPAINVSGQTKRATATAMQITIGNLGAILGTQLYRTETAPRYVLGHSFALAYLCLNVCVAVLTWWTLNRENKKRDALEEQGVQPQTQEGDIEGDDDIRWRFTA</sequence>
<dbReference type="PANTHER" id="PTHR43791">
    <property type="entry name" value="PERMEASE-RELATED"/>
    <property type="match status" value="1"/>
</dbReference>
<evidence type="ECO:0000256" key="2">
    <source>
        <dbReference type="ARBA" id="ARBA00022448"/>
    </source>
</evidence>
<dbReference type="InterPro" id="IPR036259">
    <property type="entry name" value="MFS_trans_sf"/>
</dbReference>
<dbReference type="Pfam" id="PF07690">
    <property type="entry name" value="MFS_1"/>
    <property type="match status" value="1"/>
</dbReference>
<dbReference type="SFLD" id="SFLDS00003">
    <property type="entry name" value="Haloacid_Dehalogenase"/>
    <property type="match status" value="1"/>
</dbReference>
<dbReference type="InterPro" id="IPR020846">
    <property type="entry name" value="MFS_dom"/>
</dbReference>
<evidence type="ECO:0000259" key="8">
    <source>
        <dbReference type="PROSITE" id="PS50850"/>
    </source>
</evidence>
<dbReference type="GO" id="GO:0016020">
    <property type="term" value="C:membrane"/>
    <property type="evidence" value="ECO:0007669"/>
    <property type="project" value="UniProtKB-SubCell"/>
</dbReference>
<reference evidence="9" key="1">
    <citation type="journal article" date="2021" name="J Fungi (Basel)">
        <title>Virulence traits and population genomics of the black yeast Aureobasidium melanogenum.</title>
        <authorList>
            <person name="Cernosa A."/>
            <person name="Sun X."/>
            <person name="Gostincar C."/>
            <person name="Fang C."/>
            <person name="Gunde-Cimerman N."/>
            <person name="Song Z."/>
        </authorList>
    </citation>
    <scope>NUCLEOTIDE SEQUENCE</scope>
    <source>
        <strain evidence="9">EXF-9911</strain>
    </source>
</reference>
<feature type="transmembrane region" description="Helical" evidence="7">
    <location>
        <begin position="350"/>
        <end position="372"/>
    </location>
</feature>
<comment type="caution">
    <text evidence="9">The sequence shown here is derived from an EMBL/GenBank/DDBJ whole genome shotgun (WGS) entry which is preliminary data.</text>
</comment>
<evidence type="ECO:0000256" key="7">
    <source>
        <dbReference type="SAM" id="Phobius"/>
    </source>
</evidence>
<dbReference type="AlphaFoldDB" id="A0A9P8EMC7"/>
<feature type="domain" description="Major facilitator superfamily (MFS) profile" evidence="8">
    <location>
        <begin position="313"/>
        <end position="728"/>
    </location>
</feature>
<evidence type="ECO:0000256" key="6">
    <source>
        <dbReference type="SAM" id="MobiDB-lite"/>
    </source>
</evidence>